<dbReference type="EMBL" id="CAFBMS010000027">
    <property type="protein sequence ID" value="CAB4916346.1"/>
    <property type="molecule type" value="Genomic_DNA"/>
</dbReference>
<evidence type="ECO:0000256" key="3">
    <source>
        <dbReference type="ARBA" id="ARBA00022827"/>
    </source>
</evidence>
<dbReference type="Pfam" id="PF05199">
    <property type="entry name" value="GMC_oxred_C"/>
    <property type="match status" value="1"/>
</dbReference>
<keyword evidence="4" id="KW-0560">Oxidoreductase</keyword>
<dbReference type="Pfam" id="PF00732">
    <property type="entry name" value="GMC_oxred_N"/>
    <property type="match status" value="1"/>
</dbReference>
<feature type="domain" description="Glucose-methanol-choline oxidoreductase N-terminal" evidence="5">
    <location>
        <begin position="206"/>
        <end position="318"/>
    </location>
</feature>
<dbReference type="PANTHER" id="PTHR46056">
    <property type="entry name" value="LONG-CHAIN-ALCOHOL OXIDASE"/>
    <property type="match status" value="1"/>
</dbReference>
<gene>
    <name evidence="8" type="ORF">UFOPK3614_00613</name>
</gene>
<evidence type="ECO:0000313" key="8">
    <source>
        <dbReference type="EMBL" id="CAB4916346.1"/>
    </source>
</evidence>
<dbReference type="GO" id="GO:0016614">
    <property type="term" value="F:oxidoreductase activity, acting on CH-OH group of donors"/>
    <property type="evidence" value="ECO:0007669"/>
    <property type="project" value="InterPro"/>
</dbReference>
<dbReference type="PANTHER" id="PTHR46056:SF12">
    <property type="entry name" value="LONG-CHAIN-ALCOHOL OXIDASE"/>
    <property type="match status" value="1"/>
</dbReference>
<keyword evidence="3" id="KW-0274">FAD</keyword>
<feature type="domain" description="Glucose-methanol-choline oxidoreductase C-terminal" evidence="7">
    <location>
        <begin position="414"/>
        <end position="529"/>
    </location>
</feature>
<dbReference type="GO" id="GO:0071949">
    <property type="term" value="F:FAD binding"/>
    <property type="evidence" value="ECO:0007669"/>
    <property type="project" value="InterPro"/>
</dbReference>
<evidence type="ECO:0000256" key="2">
    <source>
        <dbReference type="ARBA" id="ARBA00022630"/>
    </source>
</evidence>
<proteinExistence type="inferred from homology"/>
<protein>
    <submittedName>
        <fullName evidence="8">Unannotated protein</fullName>
    </submittedName>
</protein>
<dbReference type="Gene3D" id="3.50.50.60">
    <property type="entry name" value="FAD/NAD(P)-binding domain"/>
    <property type="match status" value="2"/>
</dbReference>
<accession>A0A6J7HBS2</accession>
<evidence type="ECO:0000256" key="1">
    <source>
        <dbReference type="ARBA" id="ARBA00010790"/>
    </source>
</evidence>
<dbReference type="SUPFAM" id="SSF54373">
    <property type="entry name" value="FAD-linked reductases, C-terminal domain"/>
    <property type="match status" value="1"/>
</dbReference>
<dbReference type="Pfam" id="PF01494">
    <property type="entry name" value="FAD_binding_3"/>
    <property type="match status" value="1"/>
</dbReference>
<dbReference type="InterPro" id="IPR000172">
    <property type="entry name" value="GMC_OxRdtase_N"/>
</dbReference>
<evidence type="ECO:0000259" key="6">
    <source>
        <dbReference type="Pfam" id="PF01494"/>
    </source>
</evidence>
<feature type="domain" description="FAD-binding" evidence="6">
    <location>
        <begin position="15"/>
        <end position="49"/>
    </location>
</feature>
<organism evidence="8">
    <name type="scientific">freshwater metagenome</name>
    <dbReference type="NCBI Taxonomy" id="449393"/>
    <lineage>
        <taxon>unclassified sequences</taxon>
        <taxon>metagenomes</taxon>
        <taxon>ecological metagenomes</taxon>
    </lineage>
</organism>
<keyword evidence="2" id="KW-0285">Flavoprotein</keyword>
<reference evidence="8" key="1">
    <citation type="submission" date="2020-05" db="EMBL/GenBank/DDBJ databases">
        <authorList>
            <person name="Chiriac C."/>
            <person name="Salcher M."/>
            <person name="Ghai R."/>
            <person name="Kavagutti S V."/>
        </authorList>
    </citation>
    <scope>NUCLEOTIDE SEQUENCE</scope>
</reference>
<dbReference type="InterPro" id="IPR002938">
    <property type="entry name" value="FAD-bd"/>
</dbReference>
<dbReference type="SUPFAM" id="SSF51905">
    <property type="entry name" value="FAD/NAD(P)-binding domain"/>
    <property type="match status" value="1"/>
</dbReference>
<sequence length="549" mass="59585">MSNPVSVNTPGPDIADVLVIGAGASGSVAVSELAKAGIKVVCLEQGQWTPPSEFAGDKPEWELVKQKRWHPNPNVRNHPSDYPIDTTESDVNPLMYNAVGGSTILYAAHWFRFMPSDFQVKTMDGVADDWPFTYEDLLPFYEEMDNAMGVSGLSDDPAYPEGGAFPLPPLPIGKPGIKAAEGMDKLGWHWWPGTNSIASKAIGHRPQCQRYGACLTGCPAGAKASTDITHWPTAIENGAHLITGARVRKVTVDKNGLANGADYVDRDGNERHQKAKVVILAANGVGTPRILLLSKSEQHPNGLSNSSDLVGRRLMMHPYAAVVGTYDDNLESWLGPAGELAHSMQFYETDKSRGFVRGAKWNVMPSGGPLGMRSGYGGRPVDESFGVNFHKNLKKVFGRSFEWGIIAEDLPDEDNRVVLDPKLTDSDGIPAPKLIYKSSENTTKLIDFHVDRAVEAHEASGATSISITKLMRDCGWHLLGTTKMGNDPKDSVVNQWGQSHDVPNLFIIDGSVFPTSSGGNPTSTIMANALRSVRHLVENFKTQVTPSEF</sequence>
<evidence type="ECO:0000256" key="4">
    <source>
        <dbReference type="ARBA" id="ARBA00023002"/>
    </source>
</evidence>
<evidence type="ECO:0000259" key="5">
    <source>
        <dbReference type="Pfam" id="PF00732"/>
    </source>
</evidence>
<dbReference type="InterPro" id="IPR007867">
    <property type="entry name" value="GMC_OxRtase_C"/>
</dbReference>
<dbReference type="AlphaFoldDB" id="A0A6J7HBS2"/>
<dbReference type="InterPro" id="IPR036188">
    <property type="entry name" value="FAD/NAD-bd_sf"/>
</dbReference>
<comment type="similarity">
    <text evidence="1">Belongs to the GMC oxidoreductase family.</text>
</comment>
<name>A0A6J7HBS2_9ZZZZ</name>
<evidence type="ECO:0000259" key="7">
    <source>
        <dbReference type="Pfam" id="PF05199"/>
    </source>
</evidence>